<evidence type="ECO:0000313" key="2">
    <source>
        <dbReference type="Proteomes" id="UP000267794"/>
    </source>
</evidence>
<proteinExistence type="predicted"/>
<sequence>MSLDVLLADERAEARKEGCRQGRREGKAEGKLEAQRIGVKKFVQNVRELDQSDDWIMSKLIKDYGATFSKSELKKLMLEAEQEYFLPKLVASTILSCYNHLYQ</sequence>
<accession>A0A386RD10</accession>
<protein>
    <submittedName>
        <fullName evidence="1">Uncharacterized protein</fullName>
    </submittedName>
</protein>
<reference evidence="1 2" key="1">
    <citation type="submission" date="2016-10" db="EMBL/GenBank/DDBJ databases">
        <title>Complete genomic sequencing of Lactobacillus helveticus LH99 and comparative genome analysis.</title>
        <authorList>
            <person name="Li N."/>
            <person name="You C."/>
            <person name="Liu Z."/>
        </authorList>
    </citation>
    <scope>NUCLEOTIDE SEQUENCE [LARGE SCALE GENOMIC DNA]</scope>
    <source>
        <strain evidence="1 2">LH99</strain>
    </source>
</reference>
<name>A0A386RD10_LACHE</name>
<dbReference type="RefSeq" id="WP_120357192.1">
    <property type="nucleotide sequence ID" value="NZ_CP017982.1"/>
</dbReference>
<evidence type="ECO:0000313" key="1">
    <source>
        <dbReference type="EMBL" id="AYE61034.1"/>
    </source>
</evidence>
<dbReference type="EMBL" id="CP017982">
    <property type="protein sequence ID" value="AYE61034.1"/>
    <property type="molecule type" value="Genomic_DNA"/>
</dbReference>
<dbReference type="AlphaFoldDB" id="A0A386RD10"/>
<dbReference type="Proteomes" id="UP000267794">
    <property type="component" value="Chromosome"/>
</dbReference>
<organism evidence="1 2">
    <name type="scientific">Lactobacillus helveticus</name>
    <name type="common">Lactobacillus suntoryeus</name>
    <dbReference type="NCBI Taxonomy" id="1587"/>
    <lineage>
        <taxon>Bacteria</taxon>
        <taxon>Bacillati</taxon>
        <taxon>Bacillota</taxon>
        <taxon>Bacilli</taxon>
        <taxon>Lactobacillales</taxon>
        <taxon>Lactobacillaceae</taxon>
        <taxon>Lactobacillus</taxon>
    </lineage>
</organism>
<gene>
    <name evidence="1" type="ORF">BC335_0506</name>
</gene>